<evidence type="ECO:0000313" key="3">
    <source>
        <dbReference type="Proteomes" id="UP000239156"/>
    </source>
</evidence>
<reference evidence="2" key="1">
    <citation type="submission" date="2017-12" db="EMBL/GenBank/DDBJ databases">
        <title>Gene loss provides genomic basis for host adaptation in cereal stripe rust fungi.</title>
        <authorList>
            <person name="Xia C."/>
        </authorList>
    </citation>
    <scope>NUCLEOTIDE SEQUENCE [LARGE SCALE GENOMIC DNA]</scope>
    <source>
        <strain evidence="2">93-210</strain>
    </source>
</reference>
<evidence type="ECO:0008006" key="4">
    <source>
        <dbReference type="Google" id="ProtNLM"/>
    </source>
</evidence>
<comment type="caution">
    <text evidence="2">The sequence shown here is derived from an EMBL/GenBank/DDBJ whole genome shotgun (WGS) entry which is preliminary data.</text>
</comment>
<dbReference type="Proteomes" id="UP000239156">
    <property type="component" value="Unassembled WGS sequence"/>
</dbReference>
<keyword evidence="3" id="KW-1185">Reference proteome</keyword>
<feature type="compositionally biased region" description="Acidic residues" evidence="1">
    <location>
        <begin position="7"/>
        <end position="25"/>
    </location>
</feature>
<proteinExistence type="predicted"/>
<protein>
    <recommendedName>
        <fullName evidence="4">DDE Tnp4 domain-containing protein</fullName>
    </recommendedName>
</protein>
<sequence>MDAFGANDDDSSDEADSDSSLDEEDLNNRSHVLPQAVHSQRYFGLVVGLHLLPTTSSASPDTVFQNNSNNPQRPVQEQLMITLKRFGCYGNGVAVGFLARFFRVGQGTVELYTNRCIMAILRLKSGMLKWPNADERKLTQKDYADEGFDGCVGLIDGSLIPLFDAPSKNGSDYARKGFMHCYAPNL</sequence>
<evidence type="ECO:0000256" key="1">
    <source>
        <dbReference type="SAM" id="MobiDB-lite"/>
    </source>
</evidence>
<dbReference type="EMBL" id="PKSL01000268">
    <property type="protein sequence ID" value="POV97231.1"/>
    <property type="molecule type" value="Genomic_DNA"/>
</dbReference>
<feature type="region of interest" description="Disordered" evidence="1">
    <location>
        <begin position="1"/>
        <end position="26"/>
    </location>
</feature>
<gene>
    <name evidence="2" type="ORF">PSTT_15212</name>
</gene>
<evidence type="ECO:0000313" key="2">
    <source>
        <dbReference type="EMBL" id="POV97231.1"/>
    </source>
</evidence>
<dbReference type="VEuPathDB" id="FungiDB:PSHT_14456"/>
<name>A0A2S4UJ52_9BASI</name>
<dbReference type="VEuPathDB" id="FungiDB:PSTT_15212"/>
<accession>A0A2S4UJ52</accession>
<organism evidence="2 3">
    <name type="scientific">Puccinia striiformis</name>
    <dbReference type="NCBI Taxonomy" id="27350"/>
    <lineage>
        <taxon>Eukaryota</taxon>
        <taxon>Fungi</taxon>
        <taxon>Dikarya</taxon>
        <taxon>Basidiomycota</taxon>
        <taxon>Pucciniomycotina</taxon>
        <taxon>Pucciniomycetes</taxon>
        <taxon>Pucciniales</taxon>
        <taxon>Pucciniaceae</taxon>
        <taxon>Puccinia</taxon>
    </lineage>
</organism>
<dbReference type="AlphaFoldDB" id="A0A2S4UJ52"/>